<protein>
    <submittedName>
        <fullName evidence="2">Uncharacterized protein</fullName>
    </submittedName>
</protein>
<proteinExistence type="predicted"/>
<keyword evidence="1" id="KW-0732">Signal</keyword>
<dbReference type="AlphaFoldDB" id="A0AB39X7R3"/>
<organism evidence="2">
    <name type="scientific">Pseudidiomarina sp. PP-1MA</name>
    <dbReference type="NCBI Taxonomy" id="3237706"/>
    <lineage>
        <taxon>Bacteria</taxon>
        <taxon>Pseudomonadati</taxon>
        <taxon>Pseudomonadota</taxon>
        <taxon>Gammaproteobacteria</taxon>
        <taxon>Alteromonadales</taxon>
        <taxon>Idiomarinaceae</taxon>
        <taxon>Pseudidiomarina</taxon>
    </lineage>
</organism>
<dbReference type="EMBL" id="CP165718">
    <property type="protein sequence ID" value="XDV09261.1"/>
    <property type="molecule type" value="Genomic_DNA"/>
</dbReference>
<sequence>MRKLMYGFGTSALMLTTVLTAAWSAPATAQTAVDAELLRCADIKNALQRLVCFDELAAQVTVAQRGSDETAVAASAPGASGMNRSARAAERSQADVKQKFGKEHRTATEDAPDRQYITITKLEQNARGYWVVETEDGQIWEQSESGTFLFKDNARYYIERGAFTSFFLSYEGTPRRIKVRRID</sequence>
<evidence type="ECO:0000256" key="1">
    <source>
        <dbReference type="SAM" id="SignalP"/>
    </source>
</evidence>
<feature type="signal peptide" evidence="1">
    <location>
        <begin position="1"/>
        <end position="29"/>
    </location>
</feature>
<accession>A0AB39X7R3</accession>
<name>A0AB39X7R3_9GAMM</name>
<gene>
    <name evidence="2" type="ORF">AB8S08_10950</name>
</gene>
<reference evidence="2" key="1">
    <citation type="submission" date="2024-07" db="EMBL/GenBank/DDBJ databases">
        <title>Whole genome sequence of bacterial strains from algal surface.</title>
        <authorList>
            <person name="Kumar P."/>
        </authorList>
    </citation>
    <scope>NUCLEOTIDE SEQUENCE</scope>
    <source>
        <strain evidence="2">PP-1MA</strain>
    </source>
</reference>
<evidence type="ECO:0000313" key="2">
    <source>
        <dbReference type="EMBL" id="XDV09261.1"/>
    </source>
</evidence>
<feature type="chain" id="PRO_5044322692" evidence="1">
    <location>
        <begin position="30"/>
        <end position="183"/>
    </location>
</feature>
<dbReference type="RefSeq" id="WP_313933234.1">
    <property type="nucleotide sequence ID" value="NZ_CP165718.1"/>
</dbReference>